<dbReference type="Pfam" id="PF00646">
    <property type="entry name" value="F-box"/>
    <property type="match status" value="1"/>
</dbReference>
<feature type="domain" description="F-box" evidence="1">
    <location>
        <begin position="27"/>
        <end position="63"/>
    </location>
</feature>
<dbReference type="InterPro" id="IPR053781">
    <property type="entry name" value="F-box_AtFBL13-like"/>
</dbReference>
<reference evidence="2 3" key="1">
    <citation type="submission" date="2020-12" db="EMBL/GenBank/DDBJ databases">
        <title>Concerted genomic and epigenomic changes stabilize Arabidopsis allopolyploids.</title>
        <authorList>
            <person name="Chen Z."/>
        </authorList>
    </citation>
    <scope>NUCLEOTIDE SEQUENCE [LARGE SCALE GENOMIC DNA]</scope>
    <source>
        <strain evidence="2">Allo738</strain>
        <tissue evidence="2">Leaf</tissue>
    </source>
</reference>
<protein>
    <submittedName>
        <fullName evidence="2">F-box-like domain superfamily</fullName>
    </submittedName>
</protein>
<dbReference type="AlphaFoldDB" id="A0A8T1XHM7"/>
<sequence>MVGRKKKPKICDKGSNEEDRISQLHEEDRISQLPEPLISEILCHLSTKDAVRTSVLSTRWRNFWRWVPGLDLDPYAFSDFDAYVSFVEKFFDSHRESWIRKLRLSFGYFRHGMCDLTSWIDAVTRRRIQHLNVTCFPDDELQIPPSLYTCETLVHLRLYGAILCNAEFFYLPCLKIMHLQHNKYPNETTLQKLISGSPVLEDLTISRSWNGDDKANVLQVCSHTLKRIKVYEGTQVVIDAPLLQCLSATVSSTKNFQIINVGSSAKLDIGFPSFRTTYSSMIPDILTDISRVRELVINNAIVWKEIFQYSKSGPVLQFHDLSRLNVEFSKSNLEMLPMLLESCPKLESFVLELVKNRFMRGKKEKEPKVMFATVPQCLVSSLKFVELKRSISGYEGEIELIRYLLKNSTILKKLRLDLYYSKKAMCNFLKELVAMPRCSSTCEVLVL</sequence>
<evidence type="ECO:0000313" key="2">
    <source>
        <dbReference type="EMBL" id="KAG7534103.1"/>
    </source>
</evidence>
<dbReference type="PANTHER" id="PTHR31900:SF25">
    <property type="entry name" value="FBD DOMAIN-CONTAINING PROTEIN"/>
    <property type="match status" value="1"/>
</dbReference>
<gene>
    <name evidence="2" type="ORF">ISN45_Aa08g016790</name>
</gene>
<dbReference type="Pfam" id="PF24758">
    <property type="entry name" value="LRR_At5g56370"/>
    <property type="match status" value="1"/>
</dbReference>
<organism evidence="2 3">
    <name type="scientific">Arabidopsis thaliana x Arabidopsis arenosa</name>
    <dbReference type="NCBI Taxonomy" id="1240361"/>
    <lineage>
        <taxon>Eukaryota</taxon>
        <taxon>Viridiplantae</taxon>
        <taxon>Streptophyta</taxon>
        <taxon>Embryophyta</taxon>
        <taxon>Tracheophyta</taxon>
        <taxon>Spermatophyta</taxon>
        <taxon>Magnoliopsida</taxon>
        <taxon>eudicotyledons</taxon>
        <taxon>Gunneridae</taxon>
        <taxon>Pentapetalae</taxon>
        <taxon>rosids</taxon>
        <taxon>malvids</taxon>
        <taxon>Brassicales</taxon>
        <taxon>Brassicaceae</taxon>
        <taxon>Camelineae</taxon>
        <taxon>Arabidopsis</taxon>
    </lineage>
</organism>
<dbReference type="InterPro" id="IPR006566">
    <property type="entry name" value="FBD"/>
</dbReference>
<dbReference type="InterPro" id="IPR055411">
    <property type="entry name" value="LRR_FXL15/At3g58940/PEG3-like"/>
</dbReference>
<accession>A0A8T1XHM7</accession>
<evidence type="ECO:0000313" key="3">
    <source>
        <dbReference type="Proteomes" id="UP000694240"/>
    </source>
</evidence>
<dbReference type="EMBL" id="JAEFBK010000013">
    <property type="protein sequence ID" value="KAG7534103.1"/>
    <property type="molecule type" value="Genomic_DNA"/>
</dbReference>
<dbReference type="CDD" id="cd22160">
    <property type="entry name" value="F-box_AtFBL13-like"/>
    <property type="match status" value="1"/>
</dbReference>
<dbReference type="SMART" id="SM00579">
    <property type="entry name" value="FBD"/>
    <property type="match status" value="1"/>
</dbReference>
<dbReference type="Proteomes" id="UP000694240">
    <property type="component" value="Chromosome 13"/>
</dbReference>
<comment type="caution">
    <text evidence="2">The sequence shown here is derived from an EMBL/GenBank/DDBJ whole genome shotgun (WGS) entry which is preliminary data.</text>
</comment>
<dbReference type="Pfam" id="PF08387">
    <property type="entry name" value="FBD"/>
    <property type="match status" value="1"/>
</dbReference>
<dbReference type="InterPro" id="IPR050232">
    <property type="entry name" value="FBL13/AtMIF1-like"/>
</dbReference>
<dbReference type="InterPro" id="IPR001810">
    <property type="entry name" value="F-box_dom"/>
</dbReference>
<proteinExistence type="predicted"/>
<name>A0A8T1XHM7_9BRAS</name>
<dbReference type="PROSITE" id="PS50181">
    <property type="entry name" value="FBOX"/>
    <property type="match status" value="1"/>
</dbReference>
<keyword evidence="3" id="KW-1185">Reference proteome</keyword>
<dbReference type="SMART" id="SM00256">
    <property type="entry name" value="FBOX"/>
    <property type="match status" value="1"/>
</dbReference>
<dbReference type="PANTHER" id="PTHR31900">
    <property type="entry name" value="F-BOX/RNI SUPERFAMILY PROTEIN-RELATED"/>
    <property type="match status" value="1"/>
</dbReference>
<evidence type="ECO:0000259" key="1">
    <source>
        <dbReference type="PROSITE" id="PS50181"/>
    </source>
</evidence>